<reference evidence="9" key="2">
    <citation type="submission" date="2023-01" db="EMBL/GenBank/DDBJ databases">
        <title>Draft genome sequence of Litoribrevibacter albus strain NBRC 110071.</title>
        <authorList>
            <person name="Sun Q."/>
            <person name="Mori K."/>
        </authorList>
    </citation>
    <scope>NUCLEOTIDE SEQUENCE</scope>
    <source>
        <strain evidence="9">NBRC 110071</strain>
    </source>
</reference>
<dbReference type="Proteomes" id="UP001161389">
    <property type="component" value="Unassembled WGS sequence"/>
</dbReference>
<comment type="caution">
    <text evidence="9">The sequence shown here is derived from an EMBL/GenBank/DDBJ whole genome shotgun (WGS) entry which is preliminary data.</text>
</comment>
<dbReference type="GO" id="GO:0032264">
    <property type="term" value="P:IMP salvage"/>
    <property type="evidence" value="ECO:0007669"/>
    <property type="project" value="TreeGrafter"/>
</dbReference>
<dbReference type="GO" id="GO:0032263">
    <property type="term" value="P:GMP salvage"/>
    <property type="evidence" value="ECO:0007669"/>
    <property type="project" value="TreeGrafter"/>
</dbReference>
<sequence>MSKYELDFFVSWEELHKAGRLLAKTLHELGEWKGILTVTRGGMVPSAIIARELNIRMIDTICISSYDGQDRGNFQLTKAPKLDNQGKGWLIIDDLVDTGKTAAEVRARYPKAHFATIYAKPAGIEYVDSYVEEVTQNTWIRFPWDMKLSYSDPIVKGG</sequence>
<dbReference type="InterPro" id="IPR023747">
    <property type="entry name" value="Xanthine_Guanine_PRibTrfase"/>
</dbReference>
<evidence type="ECO:0000256" key="6">
    <source>
        <dbReference type="ARBA" id="ARBA00022842"/>
    </source>
</evidence>
<dbReference type="InterPro" id="IPR000836">
    <property type="entry name" value="PRTase_dom"/>
</dbReference>
<dbReference type="GO" id="GO:0006166">
    <property type="term" value="P:purine ribonucleoside salvage"/>
    <property type="evidence" value="ECO:0007669"/>
    <property type="project" value="UniProtKB-KW"/>
</dbReference>
<dbReference type="InterPro" id="IPR029057">
    <property type="entry name" value="PRTase-like"/>
</dbReference>
<evidence type="ECO:0000313" key="9">
    <source>
        <dbReference type="EMBL" id="GLQ32569.1"/>
    </source>
</evidence>
<dbReference type="SUPFAM" id="SSF53271">
    <property type="entry name" value="PRTase-like"/>
    <property type="match status" value="1"/>
</dbReference>
<evidence type="ECO:0000313" key="10">
    <source>
        <dbReference type="Proteomes" id="UP001161389"/>
    </source>
</evidence>
<evidence type="ECO:0000256" key="1">
    <source>
        <dbReference type="ARBA" id="ARBA00022475"/>
    </source>
</evidence>
<gene>
    <name evidence="9" type="primary">gpt</name>
    <name evidence="9" type="ORF">GCM10007876_30480</name>
</gene>
<keyword evidence="6" id="KW-0460">Magnesium</keyword>
<dbReference type="GO" id="GO:0000310">
    <property type="term" value="F:xanthine phosphoribosyltransferase activity"/>
    <property type="evidence" value="ECO:0007669"/>
    <property type="project" value="InterPro"/>
</dbReference>
<dbReference type="CDD" id="cd06223">
    <property type="entry name" value="PRTases_typeI"/>
    <property type="match status" value="1"/>
</dbReference>
<dbReference type="GO" id="GO:0005829">
    <property type="term" value="C:cytosol"/>
    <property type="evidence" value="ECO:0007669"/>
    <property type="project" value="TreeGrafter"/>
</dbReference>
<evidence type="ECO:0000256" key="4">
    <source>
        <dbReference type="ARBA" id="ARBA00022723"/>
    </source>
</evidence>
<proteinExistence type="predicted"/>
<dbReference type="Gene3D" id="3.40.50.2020">
    <property type="match status" value="1"/>
</dbReference>
<keyword evidence="5" id="KW-0660">Purine salvage</keyword>
<keyword evidence="3" id="KW-0808">Transferase</keyword>
<evidence type="ECO:0000256" key="5">
    <source>
        <dbReference type="ARBA" id="ARBA00022726"/>
    </source>
</evidence>
<dbReference type="PANTHER" id="PTHR39563:SF1">
    <property type="entry name" value="XANTHINE-GUANINE PHOSPHORIBOSYLTRANSFERASE"/>
    <property type="match status" value="1"/>
</dbReference>
<evidence type="ECO:0000256" key="7">
    <source>
        <dbReference type="ARBA" id="ARBA00023136"/>
    </source>
</evidence>
<keyword evidence="7" id="KW-0472">Membrane</keyword>
<keyword evidence="10" id="KW-1185">Reference proteome</keyword>
<dbReference type="GO" id="GO:0046872">
    <property type="term" value="F:metal ion binding"/>
    <property type="evidence" value="ECO:0007669"/>
    <property type="project" value="UniProtKB-KW"/>
</dbReference>
<evidence type="ECO:0000256" key="2">
    <source>
        <dbReference type="ARBA" id="ARBA00022676"/>
    </source>
</evidence>
<dbReference type="EMBL" id="BSNM01000016">
    <property type="protein sequence ID" value="GLQ32569.1"/>
    <property type="molecule type" value="Genomic_DNA"/>
</dbReference>
<evidence type="ECO:0000259" key="8">
    <source>
        <dbReference type="Pfam" id="PF00156"/>
    </source>
</evidence>
<dbReference type="AlphaFoldDB" id="A0AA37SEJ4"/>
<feature type="domain" description="Phosphoribosyltransferase" evidence="8">
    <location>
        <begin position="11"/>
        <end position="150"/>
    </location>
</feature>
<dbReference type="RefSeq" id="WP_284382601.1">
    <property type="nucleotide sequence ID" value="NZ_BSNM01000016.1"/>
</dbReference>
<accession>A0AA37SEJ4</accession>
<evidence type="ECO:0000256" key="3">
    <source>
        <dbReference type="ARBA" id="ARBA00022679"/>
    </source>
</evidence>
<organism evidence="9 10">
    <name type="scientific">Litoribrevibacter albus</name>
    <dbReference type="NCBI Taxonomy" id="1473156"/>
    <lineage>
        <taxon>Bacteria</taxon>
        <taxon>Pseudomonadati</taxon>
        <taxon>Pseudomonadota</taxon>
        <taxon>Gammaproteobacteria</taxon>
        <taxon>Oceanospirillales</taxon>
        <taxon>Oceanospirillaceae</taxon>
        <taxon>Litoribrevibacter</taxon>
    </lineage>
</organism>
<keyword evidence="4" id="KW-0479">Metal-binding</keyword>
<name>A0AA37SEJ4_9GAMM</name>
<dbReference type="PANTHER" id="PTHR39563">
    <property type="entry name" value="XANTHINE PHOSPHORIBOSYLTRANSFERASE"/>
    <property type="match status" value="1"/>
</dbReference>
<keyword evidence="1" id="KW-1003">Cell membrane</keyword>
<dbReference type="GO" id="GO:0032265">
    <property type="term" value="P:XMP salvage"/>
    <property type="evidence" value="ECO:0007669"/>
    <property type="project" value="TreeGrafter"/>
</dbReference>
<dbReference type="GO" id="GO:0004422">
    <property type="term" value="F:hypoxanthine phosphoribosyltransferase activity"/>
    <property type="evidence" value="ECO:0007669"/>
    <property type="project" value="TreeGrafter"/>
</dbReference>
<protein>
    <submittedName>
        <fullName evidence="9">Xanthine phosphoribosyltransferase</fullName>
    </submittedName>
</protein>
<dbReference type="NCBIfam" id="NF006613">
    <property type="entry name" value="PRK09177.1"/>
    <property type="match status" value="1"/>
</dbReference>
<reference evidence="9" key="1">
    <citation type="journal article" date="2014" name="Int. J. Syst. Evol. Microbiol.">
        <title>Complete genome sequence of Corynebacterium casei LMG S-19264T (=DSM 44701T), isolated from a smear-ripened cheese.</title>
        <authorList>
            <consortium name="US DOE Joint Genome Institute (JGI-PGF)"/>
            <person name="Walter F."/>
            <person name="Albersmeier A."/>
            <person name="Kalinowski J."/>
            <person name="Ruckert C."/>
        </authorList>
    </citation>
    <scope>NUCLEOTIDE SEQUENCE</scope>
    <source>
        <strain evidence="9">NBRC 110071</strain>
    </source>
</reference>
<dbReference type="Pfam" id="PF00156">
    <property type="entry name" value="Pribosyltran"/>
    <property type="match status" value="1"/>
</dbReference>
<keyword evidence="2 9" id="KW-0328">Glycosyltransferase</keyword>